<evidence type="ECO:0000313" key="2">
    <source>
        <dbReference type="EMBL" id="GGZ49752.1"/>
    </source>
</evidence>
<evidence type="ECO:0000313" key="3">
    <source>
        <dbReference type="Proteomes" id="UP000630936"/>
    </source>
</evidence>
<name>A0A918QJC5_9ACTN</name>
<evidence type="ECO:0000256" key="1">
    <source>
        <dbReference type="SAM" id="MobiDB-lite"/>
    </source>
</evidence>
<keyword evidence="3" id="KW-1185">Reference proteome</keyword>
<organism evidence="2 3">
    <name type="scientific">Streptomyces inusitatus</name>
    <dbReference type="NCBI Taxonomy" id="68221"/>
    <lineage>
        <taxon>Bacteria</taxon>
        <taxon>Bacillati</taxon>
        <taxon>Actinomycetota</taxon>
        <taxon>Actinomycetes</taxon>
        <taxon>Kitasatosporales</taxon>
        <taxon>Streptomycetaceae</taxon>
        <taxon>Streptomyces</taxon>
    </lineage>
</organism>
<dbReference type="AlphaFoldDB" id="A0A918QJC5"/>
<sequence>MACGGTGLTEHEKHTVETDSDGTQTHVVTRFTGACSSCSGSGTKV</sequence>
<proteinExistence type="predicted"/>
<dbReference type="Proteomes" id="UP000630936">
    <property type="component" value="Unassembled WGS sequence"/>
</dbReference>
<dbReference type="RefSeq" id="WP_190125463.1">
    <property type="nucleotide sequence ID" value="NZ_BMWG01000019.1"/>
</dbReference>
<reference evidence="2" key="1">
    <citation type="journal article" date="2014" name="Int. J. Syst. Evol. Microbiol.">
        <title>Complete genome sequence of Corynebacterium casei LMG S-19264T (=DSM 44701T), isolated from a smear-ripened cheese.</title>
        <authorList>
            <consortium name="US DOE Joint Genome Institute (JGI-PGF)"/>
            <person name="Walter F."/>
            <person name="Albersmeier A."/>
            <person name="Kalinowski J."/>
            <person name="Ruckert C."/>
        </authorList>
    </citation>
    <scope>NUCLEOTIDE SEQUENCE</scope>
    <source>
        <strain evidence="2">JCM 4988</strain>
    </source>
</reference>
<comment type="caution">
    <text evidence="2">The sequence shown here is derived from an EMBL/GenBank/DDBJ whole genome shotgun (WGS) entry which is preliminary data.</text>
</comment>
<dbReference type="EMBL" id="BMWG01000019">
    <property type="protein sequence ID" value="GGZ49752.1"/>
    <property type="molecule type" value="Genomic_DNA"/>
</dbReference>
<accession>A0A918QJC5</accession>
<reference evidence="2" key="2">
    <citation type="submission" date="2020-09" db="EMBL/GenBank/DDBJ databases">
        <authorList>
            <person name="Sun Q."/>
            <person name="Ohkuma M."/>
        </authorList>
    </citation>
    <scope>NUCLEOTIDE SEQUENCE</scope>
    <source>
        <strain evidence="2">JCM 4988</strain>
    </source>
</reference>
<feature type="region of interest" description="Disordered" evidence="1">
    <location>
        <begin position="1"/>
        <end position="22"/>
    </location>
</feature>
<gene>
    <name evidence="2" type="ORF">GCM10010387_50040</name>
</gene>
<protein>
    <submittedName>
        <fullName evidence="2">Uncharacterized protein</fullName>
    </submittedName>
</protein>